<evidence type="ECO:0000256" key="7">
    <source>
        <dbReference type="ARBA" id="ARBA00037400"/>
    </source>
</evidence>
<gene>
    <name evidence="11" type="ORF">Z043_104755</name>
</gene>
<feature type="compositionally biased region" description="Polar residues" evidence="9">
    <location>
        <begin position="276"/>
        <end position="298"/>
    </location>
</feature>
<dbReference type="STRING" id="113540.ENSSFOP00015037888"/>
<dbReference type="PROSITE" id="PS50016">
    <property type="entry name" value="ZF_PHD_2"/>
    <property type="match status" value="1"/>
</dbReference>
<name>A0A0N8K1V0_SCLFO</name>
<dbReference type="PANTHER" id="PTHR23194">
    <property type="entry name" value="PYGOPUS"/>
    <property type="match status" value="1"/>
</dbReference>
<feature type="compositionally biased region" description="Polar residues" evidence="9">
    <location>
        <begin position="19"/>
        <end position="28"/>
    </location>
</feature>
<dbReference type="Gene3D" id="3.30.40.10">
    <property type="entry name" value="Zinc/RING finger domain, C3HC4 (zinc finger)"/>
    <property type="match status" value="1"/>
</dbReference>
<dbReference type="SUPFAM" id="SSF57903">
    <property type="entry name" value="FYVE/PHD zinc finger"/>
    <property type="match status" value="1"/>
</dbReference>
<feature type="compositionally biased region" description="Basic and acidic residues" evidence="9">
    <location>
        <begin position="299"/>
        <end position="310"/>
    </location>
</feature>
<evidence type="ECO:0000313" key="11">
    <source>
        <dbReference type="EMBL" id="KPP75953.1"/>
    </source>
</evidence>
<dbReference type="InterPro" id="IPR011011">
    <property type="entry name" value="Znf_FYVE_PHD"/>
</dbReference>
<dbReference type="AlphaFoldDB" id="A0A0N8K1V0"/>
<evidence type="ECO:0000313" key="12">
    <source>
        <dbReference type="Proteomes" id="UP000034805"/>
    </source>
</evidence>
<dbReference type="PROSITE" id="PS01359">
    <property type="entry name" value="ZF_PHD_1"/>
    <property type="match status" value="1"/>
</dbReference>
<dbReference type="GO" id="GO:0008270">
    <property type="term" value="F:zinc ion binding"/>
    <property type="evidence" value="ECO:0007669"/>
    <property type="project" value="UniProtKB-KW"/>
</dbReference>
<dbReference type="EMBL" id="JARO02001277">
    <property type="protein sequence ID" value="KPP75953.1"/>
    <property type="molecule type" value="Genomic_DNA"/>
</dbReference>
<evidence type="ECO:0000256" key="4">
    <source>
        <dbReference type="ARBA" id="ARBA00022771"/>
    </source>
</evidence>
<evidence type="ECO:0000256" key="3">
    <source>
        <dbReference type="ARBA" id="ARBA00022723"/>
    </source>
</evidence>
<keyword evidence="4 8" id="KW-0863">Zinc-finger</keyword>
<dbReference type="CDD" id="cd15635">
    <property type="entry name" value="PHD_PYGO1"/>
    <property type="match status" value="1"/>
</dbReference>
<accession>A0A0N8K1V0</accession>
<reference evidence="11 12" key="1">
    <citation type="submission" date="2015-08" db="EMBL/GenBank/DDBJ databases">
        <title>The genome of the Asian arowana (Scleropages formosus).</title>
        <authorList>
            <person name="Tan M.H."/>
            <person name="Gan H.M."/>
            <person name="Croft L.J."/>
            <person name="Austin C.M."/>
        </authorList>
    </citation>
    <scope>NUCLEOTIDE SEQUENCE [LARGE SCALE GENOMIC DNA]</scope>
    <source>
        <strain evidence="11">Aro1</strain>
    </source>
</reference>
<dbReference type="Pfam" id="PF00628">
    <property type="entry name" value="PHD"/>
    <property type="match status" value="1"/>
</dbReference>
<dbReference type="PANTHER" id="PTHR23194:SF3">
    <property type="entry name" value="PYGOPUS HOMOLOG 1"/>
    <property type="match status" value="1"/>
</dbReference>
<dbReference type="GO" id="GO:0016055">
    <property type="term" value="P:Wnt signaling pathway"/>
    <property type="evidence" value="ECO:0007669"/>
    <property type="project" value="UniProtKB-KW"/>
</dbReference>
<comment type="subcellular location">
    <subcellularLocation>
        <location evidence="1">Nucleus</location>
    </subcellularLocation>
</comment>
<feature type="compositionally biased region" description="Polar residues" evidence="9">
    <location>
        <begin position="334"/>
        <end position="346"/>
    </location>
</feature>
<dbReference type="InterPro" id="IPR013083">
    <property type="entry name" value="Znf_RING/FYVE/PHD"/>
</dbReference>
<evidence type="ECO:0000256" key="5">
    <source>
        <dbReference type="ARBA" id="ARBA00022833"/>
    </source>
</evidence>
<feature type="compositionally biased region" description="Polar residues" evidence="9">
    <location>
        <begin position="258"/>
        <end position="267"/>
    </location>
</feature>
<keyword evidence="3" id="KW-0479">Metal-binding</keyword>
<feature type="region of interest" description="Disordered" evidence="9">
    <location>
        <begin position="224"/>
        <end position="387"/>
    </location>
</feature>
<evidence type="ECO:0000256" key="6">
    <source>
        <dbReference type="ARBA" id="ARBA00023242"/>
    </source>
</evidence>
<feature type="compositionally biased region" description="Gly residues" evidence="9">
    <location>
        <begin position="50"/>
        <end position="63"/>
    </location>
</feature>
<dbReference type="InterPro" id="IPR019787">
    <property type="entry name" value="Znf_PHD-finger"/>
</dbReference>
<dbReference type="InterPro" id="IPR052475">
    <property type="entry name" value="Wnt_Signal_Transd_Protein"/>
</dbReference>
<evidence type="ECO:0000259" key="10">
    <source>
        <dbReference type="PROSITE" id="PS50016"/>
    </source>
</evidence>
<protein>
    <submittedName>
        <fullName evidence="11">Pygopus1-like</fullName>
    </submittedName>
</protein>
<comment type="caution">
    <text evidence="11">The sequence shown here is derived from an EMBL/GenBank/DDBJ whole genome shotgun (WGS) entry which is preliminary data.</text>
</comment>
<feature type="domain" description="PHD-type" evidence="10">
    <location>
        <begin position="391"/>
        <end position="449"/>
    </location>
</feature>
<keyword evidence="2" id="KW-0879">Wnt signaling pathway</keyword>
<proteinExistence type="predicted"/>
<evidence type="ECO:0000256" key="8">
    <source>
        <dbReference type="PROSITE-ProRule" id="PRU00146"/>
    </source>
</evidence>
<dbReference type="FunFam" id="3.30.40.10:FF:000107">
    <property type="entry name" value="pygopus homolog 1"/>
    <property type="match status" value="1"/>
</dbReference>
<feature type="region of interest" description="Disordered" evidence="9">
    <location>
        <begin position="1"/>
        <end position="104"/>
    </location>
</feature>
<evidence type="ECO:0000256" key="1">
    <source>
        <dbReference type="ARBA" id="ARBA00004123"/>
    </source>
</evidence>
<keyword evidence="5" id="KW-0862">Zinc</keyword>
<dbReference type="GO" id="GO:0005634">
    <property type="term" value="C:nucleus"/>
    <property type="evidence" value="ECO:0007669"/>
    <property type="project" value="UniProtKB-SubCell"/>
</dbReference>
<keyword evidence="6" id="KW-0539">Nucleus</keyword>
<evidence type="ECO:0000256" key="2">
    <source>
        <dbReference type="ARBA" id="ARBA00022687"/>
    </source>
</evidence>
<comment type="function">
    <text evidence="7">Involved in signal transduction through the Wnt pathway.</text>
</comment>
<sequence>MATQGAELEREGTHAGWDTSPSQGTPSKTQTPAPPTGPGQTHRSTAPPLGGDGGLEGLGGPGVLLGSPDKKKRKSNTQASSFPPLSEYAPPPNPSADHLVAVNPFDDNYNAPSLKPTSSASPYSGYSHYPGFTSYGPHRMGPHLPPRVPSPYGGPYQMRNQLHPFAQNQMAMGFNRGPGFNYGHHDNPAYANQSFNNAMPVPPNPPYRPGPGDAFSQMPPHNISRSTNSDLGLGFGPEGSANVNVPMRPCGDPGANFGLQQNLSQPSVPVPKQDASETSARNVSHAVSPQKQGQNAEESTGRDNTIDLKPKNRAVPIGQEGTHSDTMDKLNGIISPSSESLKNSPQPCGPKEMASLERRQRRSSSSGGTGATGNKAVATPSRSGHPSADPLYPCGICLNEVKDDQEAIMCEASCQKWFHRVCTGMTETAYNLLTAEALAVWGCDTCMEDKGAQLMRTRELAGQPAVSSEG</sequence>
<organism evidence="11 12">
    <name type="scientific">Scleropages formosus</name>
    <name type="common">Asian bonytongue</name>
    <name type="synonym">Osteoglossum formosum</name>
    <dbReference type="NCBI Taxonomy" id="113540"/>
    <lineage>
        <taxon>Eukaryota</taxon>
        <taxon>Metazoa</taxon>
        <taxon>Chordata</taxon>
        <taxon>Craniata</taxon>
        <taxon>Vertebrata</taxon>
        <taxon>Euteleostomi</taxon>
        <taxon>Actinopterygii</taxon>
        <taxon>Neopterygii</taxon>
        <taxon>Teleostei</taxon>
        <taxon>Osteoglossocephala</taxon>
        <taxon>Osteoglossomorpha</taxon>
        <taxon>Osteoglossiformes</taxon>
        <taxon>Osteoglossidae</taxon>
        <taxon>Scleropages</taxon>
    </lineage>
</organism>
<dbReference type="Proteomes" id="UP000034805">
    <property type="component" value="Unassembled WGS sequence"/>
</dbReference>
<dbReference type="InterPro" id="IPR019786">
    <property type="entry name" value="Zinc_finger_PHD-type_CS"/>
</dbReference>
<evidence type="ECO:0000256" key="9">
    <source>
        <dbReference type="SAM" id="MobiDB-lite"/>
    </source>
</evidence>